<dbReference type="AlphaFoldDB" id="A0A498CDP8"/>
<evidence type="ECO:0000256" key="1">
    <source>
        <dbReference type="HAMAP-Rule" id="MF_00302"/>
    </source>
</evidence>
<evidence type="ECO:0000256" key="2">
    <source>
        <dbReference type="SAM" id="MobiDB-lite"/>
    </source>
</evidence>
<dbReference type="GO" id="GO:0030163">
    <property type="term" value="P:protein catabolic process"/>
    <property type="evidence" value="ECO:0007669"/>
    <property type="project" value="InterPro"/>
</dbReference>
<comment type="function">
    <text evidence="1">Involved in the modulation of the specificity of the ClpAP-mediated ATP-dependent protein degradation.</text>
</comment>
<keyword evidence="4" id="KW-0645">Protease</keyword>
<dbReference type="Pfam" id="PF02617">
    <property type="entry name" value="ClpS"/>
    <property type="match status" value="1"/>
</dbReference>
<dbReference type="InterPro" id="IPR003769">
    <property type="entry name" value="ClpS_core"/>
</dbReference>
<feature type="domain" description="Adaptor protein ClpS core" evidence="3">
    <location>
        <begin position="23"/>
        <end position="102"/>
    </location>
</feature>
<evidence type="ECO:0000313" key="5">
    <source>
        <dbReference type="Proteomes" id="UP000275461"/>
    </source>
</evidence>
<proteinExistence type="inferred from homology"/>
<dbReference type="SUPFAM" id="SSF54736">
    <property type="entry name" value="ClpS-like"/>
    <property type="match status" value="1"/>
</dbReference>
<comment type="similarity">
    <text evidence="1">Belongs to the ClpS family.</text>
</comment>
<keyword evidence="4" id="KW-0378">Hydrolase</keyword>
<protein>
    <recommendedName>
        <fullName evidence="1">ATP-dependent Clp protease adapter protein ClpS</fullName>
    </recommendedName>
</protein>
<dbReference type="PANTHER" id="PTHR33473:SF19">
    <property type="entry name" value="ATP-DEPENDENT CLP PROTEASE ADAPTER PROTEIN CLPS"/>
    <property type="match status" value="1"/>
</dbReference>
<dbReference type="NCBIfam" id="NF000672">
    <property type="entry name" value="PRK00033.1-5"/>
    <property type="match status" value="1"/>
</dbReference>
<dbReference type="RefSeq" id="WP_121440892.1">
    <property type="nucleotide sequence ID" value="NZ_RCDA01000001.1"/>
</dbReference>
<sequence>MSDKAGDWQEQGPQVQEAPPEVKKPPLYKVIILNDDYTPMDFVVEVLERFFYMDRARATQVMLHVHTRGEGVCGVFSRDVAETKVNQVNDWSRQHEHPLMCTLKEA</sequence>
<keyword evidence="5" id="KW-1185">Reference proteome</keyword>
<dbReference type="GO" id="GO:0008233">
    <property type="term" value="F:peptidase activity"/>
    <property type="evidence" value="ECO:0007669"/>
    <property type="project" value="UniProtKB-KW"/>
</dbReference>
<dbReference type="Proteomes" id="UP000275461">
    <property type="component" value="Unassembled WGS sequence"/>
</dbReference>
<dbReference type="GO" id="GO:0006508">
    <property type="term" value="P:proteolysis"/>
    <property type="evidence" value="ECO:0007669"/>
    <property type="project" value="UniProtKB-UniRule"/>
</dbReference>
<reference evidence="4 5" key="1">
    <citation type="submission" date="2018-10" db="EMBL/GenBank/DDBJ databases">
        <title>Genomic Encyclopedia of Type Strains, Phase IV (KMG-IV): sequencing the most valuable type-strain genomes for metagenomic binning, comparative biology and taxonomic classification.</title>
        <authorList>
            <person name="Goeker M."/>
        </authorList>
    </citation>
    <scope>NUCLEOTIDE SEQUENCE [LARGE SCALE GENOMIC DNA]</scope>
    <source>
        <strain evidence="4 5">DSM 12769</strain>
    </source>
</reference>
<organism evidence="4 5">
    <name type="scientific">Alkalispirillum mobile</name>
    <dbReference type="NCBI Taxonomy" id="85925"/>
    <lineage>
        <taxon>Bacteria</taxon>
        <taxon>Pseudomonadati</taxon>
        <taxon>Pseudomonadota</taxon>
        <taxon>Gammaproteobacteria</taxon>
        <taxon>Chromatiales</taxon>
        <taxon>Ectothiorhodospiraceae</taxon>
        <taxon>Alkalispirillum</taxon>
    </lineage>
</organism>
<dbReference type="InterPro" id="IPR022935">
    <property type="entry name" value="ClpS"/>
</dbReference>
<feature type="region of interest" description="Disordered" evidence="2">
    <location>
        <begin position="1"/>
        <end position="21"/>
    </location>
</feature>
<evidence type="ECO:0000313" key="4">
    <source>
        <dbReference type="EMBL" id="RLK50401.1"/>
    </source>
</evidence>
<dbReference type="Gene3D" id="3.30.1390.10">
    <property type="match status" value="1"/>
</dbReference>
<dbReference type="PANTHER" id="PTHR33473">
    <property type="entry name" value="ATP-DEPENDENT CLP PROTEASE ADAPTER PROTEIN CLPS1, CHLOROPLASTIC"/>
    <property type="match status" value="1"/>
</dbReference>
<dbReference type="NCBIfam" id="NF000669">
    <property type="entry name" value="PRK00033.1-2"/>
    <property type="match status" value="1"/>
</dbReference>
<evidence type="ECO:0000259" key="3">
    <source>
        <dbReference type="Pfam" id="PF02617"/>
    </source>
</evidence>
<gene>
    <name evidence="1" type="primary">clpS</name>
    <name evidence="4" type="ORF">DFR31_0297</name>
</gene>
<comment type="subunit">
    <text evidence="1">Binds to the N-terminal domain of the chaperone ClpA.</text>
</comment>
<dbReference type="OrthoDB" id="9796121at2"/>
<dbReference type="EMBL" id="RCDA01000001">
    <property type="protein sequence ID" value="RLK50401.1"/>
    <property type="molecule type" value="Genomic_DNA"/>
</dbReference>
<name>A0A498CDP8_9GAMM</name>
<dbReference type="FunFam" id="3.30.1390.10:FF:000002">
    <property type="entry name" value="ATP-dependent Clp protease adapter protein ClpS"/>
    <property type="match status" value="1"/>
</dbReference>
<accession>A0A498CDP8</accession>
<dbReference type="HAMAP" id="MF_00302">
    <property type="entry name" value="ClpS"/>
    <property type="match status" value="1"/>
</dbReference>
<dbReference type="InterPro" id="IPR014719">
    <property type="entry name" value="Ribosomal_bL12_C/ClpS-like"/>
</dbReference>
<comment type="caution">
    <text evidence="4">The sequence shown here is derived from an EMBL/GenBank/DDBJ whole genome shotgun (WGS) entry which is preliminary data.</text>
</comment>